<dbReference type="AlphaFoldDB" id="A0A0B7BF94"/>
<dbReference type="EMBL" id="HACG01045104">
    <property type="protein sequence ID" value="CEK91969.1"/>
    <property type="molecule type" value="Transcribed_RNA"/>
</dbReference>
<evidence type="ECO:0000313" key="2">
    <source>
        <dbReference type="EMBL" id="CEK91969.1"/>
    </source>
</evidence>
<feature type="region of interest" description="Disordered" evidence="1">
    <location>
        <begin position="1"/>
        <end position="29"/>
    </location>
</feature>
<name>A0A0B7BF94_9EUPU</name>
<feature type="region of interest" description="Disordered" evidence="1">
    <location>
        <begin position="63"/>
        <end position="84"/>
    </location>
</feature>
<proteinExistence type="predicted"/>
<feature type="non-terminal residue" evidence="2">
    <location>
        <position position="1"/>
    </location>
</feature>
<protein>
    <submittedName>
        <fullName evidence="2">Uncharacterized protein</fullName>
    </submittedName>
</protein>
<reference evidence="2" key="1">
    <citation type="submission" date="2014-12" db="EMBL/GenBank/DDBJ databases">
        <title>Insight into the proteome of Arion vulgaris.</title>
        <authorList>
            <person name="Aradska J."/>
            <person name="Bulat T."/>
            <person name="Smidak R."/>
            <person name="Sarate P."/>
            <person name="Gangsoo J."/>
            <person name="Sialana F."/>
            <person name="Bilban M."/>
            <person name="Lubec G."/>
        </authorList>
    </citation>
    <scope>NUCLEOTIDE SEQUENCE</scope>
    <source>
        <tissue evidence="2">Skin</tissue>
    </source>
</reference>
<feature type="compositionally biased region" description="Basic and acidic residues" evidence="1">
    <location>
        <begin position="1"/>
        <end position="13"/>
    </location>
</feature>
<feature type="non-terminal residue" evidence="2">
    <location>
        <position position="302"/>
    </location>
</feature>
<gene>
    <name evidence="2" type="primary">ORF185876</name>
</gene>
<sequence>REMEQLNKLKLQGDTDLSAENEDSDPQERNLIKSRFHSHAKTVHKDLINKASSGKKAVSYKRTQNGTYEGVPTDHEETSNDEVDFNERERKIENDTDKSTAFAVGDLQVNMDRGKSGAGRIVDIKSNVAAVSSCEPAYANDPSETDPMVLVLADIHKTTPTKTEMVSISKDKTAKPGNIYVSASELTSRALSTFGPGVTSTLKSPVNVSEDPQDASTADVIFQNIARKYQTDTPWFTSGYASMGDIPEDPKEDDQSVVSSSAMSTSMYGSSEIFDANDAGNMYYNLDSDLDVPPLDADDIFS</sequence>
<evidence type="ECO:0000256" key="1">
    <source>
        <dbReference type="SAM" id="MobiDB-lite"/>
    </source>
</evidence>
<organism evidence="2">
    <name type="scientific">Arion vulgaris</name>
    <dbReference type="NCBI Taxonomy" id="1028688"/>
    <lineage>
        <taxon>Eukaryota</taxon>
        <taxon>Metazoa</taxon>
        <taxon>Spiralia</taxon>
        <taxon>Lophotrochozoa</taxon>
        <taxon>Mollusca</taxon>
        <taxon>Gastropoda</taxon>
        <taxon>Heterobranchia</taxon>
        <taxon>Euthyneura</taxon>
        <taxon>Panpulmonata</taxon>
        <taxon>Eupulmonata</taxon>
        <taxon>Stylommatophora</taxon>
        <taxon>Helicina</taxon>
        <taxon>Arionoidea</taxon>
        <taxon>Arionidae</taxon>
        <taxon>Arion</taxon>
    </lineage>
</organism>
<accession>A0A0B7BF94</accession>